<dbReference type="EMBL" id="JABSTU010000011">
    <property type="protein sequence ID" value="KAH8009877.1"/>
    <property type="molecule type" value="Genomic_DNA"/>
</dbReference>
<gene>
    <name evidence="2" type="ORF">HPB51_021675</name>
</gene>
<evidence type="ECO:0000313" key="3">
    <source>
        <dbReference type="Proteomes" id="UP000821866"/>
    </source>
</evidence>
<feature type="compositionally biased region" description="Polar residues" evidence="1">
    <location>
        <begin position="401"/>
        <end position="411"/>
    </location>
</feature>
<evidence type="ECO:0000313" key="2">
    <source>
        <dbReference type="EMBL" id="KAH8009877.1"/>
    </source>
</evidence>
<dbReference type="AlphaFoldDB" id="A0A9J6D752"/>
<feature type="compositionally biased region" description="Low complexity" evidence="1">
    <location>
        <begin position="321"/>
        <end position="333"/>
    </location>
</feature>
<feature type="compositionally biased region" description="Polar residues" evidence="1">
    <location>
        <begin position="378"/>
        <end position="388"/>
    </location>
</feature>
<comment type="caution">
    <text evidence="2">The sequence shown here is derived from an EMBL/GenBank/DDBJ whole genome shotgun (WGS) entry which is preliminary data.</text>
</comment>
<feature type="compositionally biased region" description="Basic and acidic residues" evidence="1">
    <location>
        <begin position="337"/>
        <end position="348"/>
    </location>
</feature>
<feature type="region of interest" description="Disordered" evidence="1">
    <location>
        <begin position="315"/>
        <end position="442"/>
    </location>
</feature>
<accession>A0A9J6D752</accession>
<reference evidence="2" key="2">
    <citation type="submission" date="2021-09" db="EMBL/GenBank/DDBJ databases">
        <authorList>
            <person name="Jia N."/>
            <person name="Wang J."/>
            <person name="Shi W."/>
            <person name="Du L."/>
            <person name="Sun Y."/>
            <person name="Zhan W."/>
            <person name="Jiang J."/>
            <person name="Wang Q."/>
            <person name="Zhang B."/>
            <person name="Ji P."/>
            <person name="Sakyi L.B."/>
            <person name="Cui X."/>
            <person name="Yuan T."/>
            <person name="Jiang B."/>
            <person name="Yang W."/>
            <person name="Lam T.T.-Y."/>
            <person name="Chang Q."/>
            <person name="Ding S."/>
            <person name="Wang X."/>
            <person name="Zhu J."/>
            <person name="Ruan X."/>
            <person name="Zhao L."/>
            <person name="Wei J."/>
            <person name="Que T."/>
            <person name="Du C."/>
            <person name="Cheng J."/>
            <person name="Dai P."/>
            <person name="Han X."/>
            <person name="Huang E."/>
            <person name="Gao Y."/>
            <person name="Liu J."/>
            <person name="Shao H."/>
            <person name="Ye R."/>
            <person name="Li L."/>
            <person name="Wei W."/>
            <person name="Wang X."/>
            <person name="Wang C."/>
            <person name="Huo Q."/>
            <person name="Li W."/>
            <person name="Guo W."/>
            <person name="Chen H."/>
            <person name="Chen S."/>
            <person name="Zhou L."/>
            <person name="Zhou L."/>
            <person name="Ni X."/>
            <person name="Tian J."/>
            <person name="Zhou Y."/>
            <person name="Sheng Y."/>
            <person name="Liu T."/>
            <person name="Pan Y."/>
            <person name="Xia L."/>
            <person name="Li J."/>
            <person name="Zhao F."/>
            <person name="Cao W."/>
        </authorList>
    </citation>
    <scope>NUCLEOTIDE SEQUENCE</scope>
    <source>
        <strain evidence="2">Rmic-2018</strain>
        <tissue evidence="2">Larvae</tissue>
    </source>
</reference>
<keyword evidence="3" id="KW-1185">Reference proteome</keyword>
<name>A0A9J6D752_RHIMP</name>
<organism evidence="2 3">
    <name type="scientific">Rhipicephalus microplus</name>
    <name type="common">Cattle tick</name>
    <name type="synonym">Boophilus microplus</name>
    <dbReference type="NCBI Taxonomy" id="6941"/>
    <lineage>
        <taxon>Eukaryota</taxon>
        <taxon>Metazoa</taxon>
        <taxon>Ecdysozoa</taxon>
        <taxon>Arthropoda</taxon>
        <taxon>Chelicerata</taxon>
        <taxon>Arachnida</taxon>
        <taxon>Acari</taxon>
        <taxon>Parasitiformes</taxon>
        <taxon>Ixodida</taxon>
        <taxon>Ixodoidea</taxon>
        <taxon>Ixodidae</taxon>
        <taxon>Rhipicephalinae</taxon>
        <taxon>Rhipicephalus</taxon>
        <taxon>Boophilus</taxon>
    </lineage>
</organism>
<reference evidence="2" key="1">
    <citation type="journal article" date="2020" name="Cell">
        <title>Large-Scale Comparative Analyses of Tick Genomes Elucidate Their Genetic Diversity and Vector Capacities.</title>
        <authorList>
            <consortium name="Tick Genome and Microbiome Consortium (TIGMIC)"/>
            <person name="Jia N."/>
            <person name="Wang J."/>
            <person name="Shi W."/>
            <person name="Du L."/>
            <person name="Sun Y."/>
            <person name="Zhan W."/>
            <person name="Jiang J.F."/>
            <person name="Wang Q."/>
            <person name="Zhang B."/>
            <person name="Ji P."/>
            <person name="Bell-Sakyi L."/>
            <person name="Cui X.M."/>
            <person name="Yuan T.T."/>
            <person name="Jiang B.G."/>
            <person name="Yang W.F."/>
            <person name="Lam T.T."/>
            <person name="Chang Q.C."/>
            <person name="Ding S.J."/>
            <person name="Wang X.J."/>
            <person name="Zhu J.G."/>
            <person name="Ruan X.D."/>
            <person name="Zhao L."/>
            <person name="Wei J.T."/>
            <person name="Ye R.Z."/>
            <person name="Que T.C."/>
            <person name="Du C.H."/>
            <person name="Zhou Y.H."/>
            <person name="Cheng J.X."/>
            <person name="Dai P.F."/>
            <person name="Guo W.B."/>
            <person name="Han X.H."/>
            <person name="Huang E.J."/>
            <person name="Li L.F."/>
            <person name="Wei W."/>
            <person name="Gao Y.C."/>
            <person name="Liu J.Z."/>
            <person name="Shao H.Z."/>
            <person name="Wang X."/>
            <person name="Wang C.C."/>
            <person name="Yang T.C."/>
            <person name="Huo Q.B."/>
            <person name="Li W."/>
            <person name="Chen H.Y."/>
            <person name="Chen S.E."/>
            <person name="Zhou L.G."/>
            <person name="Ni X.B."/>
            <person name="Tian J.H."/>
            <person name="Sheng Y."/>
            <person name="Liu T."/>
            <person name="Pan Y.S."/>
            <person name="Xia L.Y."/>
            <person name="Li J."/>
            <person name="Zhao F."/>
            <person name="Cao W.C."/>
        </authorList>
    </citation>
    <scope>NUCLEOTIDE SEQUENCE</scope>
    <source>
        <strain evidence="2">Rmic-2018</strain>
    </source>
</reference>
<evidence type="ECO:0000256" key="1">
    <source>
        <dbReference type="SAM" id="MobiDB-lite"/>
    </source>
</evidence>
<feature type="compositionally biased region" description="Polar residues" evidence="1">
    <location>
        <begin position="356"/>
        <end position="366"/>
    </location>
</feature>
<sequence length="442" mass="48670">MQDANYSIGSLHDNALGSKTDANIKTLIHMNYAAIGYYRGTSQHDVTGTRKRCGWKNTPAGGSARIAGSSRAVTAADAGRGFSCTSLSKDYRLILPPLPTGERLRRALVLHCDIAARPYGINDFRKPLKEPGIIQKVSGIAAYQMSHVWLLNMKTDEAKKALLDAGLLSVKDRPCVVVDSERQEGRLKLNWVAFDVNAETVRSAFREYGEVKEVISDKWRDEDFEGVESTTRFVRLLLKEGVTTDRIPHQMRLVSGMALVVVQRRAPLCLRCRNTRHICVCCRAFGHEQADRTRSYASAASRATNANHSELLMDEEEAERAAASKAGVEASHAVATSEREMETPKQDTDENMVMGTPTQRRSTQTESQHKAEPVVRSDATSDMDTVETTPVKRCLNEGDAASQQPLTQEHQGQWRVAGSKKSRGAGHLRSSSLSRGGDGTMP</sequence>
<protein>
    <submittedName>
        <fullName evidence="2">Uncharacterized protein</fullName>
    </submittedName>
</protein>
<dbReference type="VEuPathDB" id="VectorBase:LOC119161878"/>
<proteinExistence type="predicted"/>
<dbReference type="Proteomes" id="UP000821866">
    <property type="component" value="Chromosome 9"/>
</dbReference>